<dbReference type="GO" id="GO:0009252">
    <property type="term" value="P:peptidoglycan biosynthetic process"/>
    <property type="evidence" value="ECO:0007669"/>
    <property type="project" value="UniProtKB-KW"/>
</dbReference>
<feature type="domain" description="L,D-TPase catalytic" evidence="2">
    <location>
        <begin position="1"/>
        <end position="169"/>
    </location>
</feature>
<dbReference type="InterPro" id="IPR005490">
    <property type="entry name" value="LD_TPept_cat_dom"/>
</dbReference>
<sequence>MVSLKFTASPTGKFSGPGFTARCALGKGGVVTASQKREGDGASPAGVWPVRNVFYRPDRVETPVTSLPMVPLKPHDGWCDASNHPLYNRPVSLPFAASHEKLWRDDHVYDVIVELGYNDDPVEAGRGSAIFLHIARPNYEPTEGCIALEKSDLLAALELMLPGTEIEISF</sequence>
<feature type="active site" description="Nucleophile" evidence="1">
    <location>
        <position position="145"/>
    </location>
</feature>
<dbReference type="Proteomes" id="UP000024547">
    <property type="component" value="Unassembled WGS sequence"/>
</dbReference>
<dbReference type="PROSITE" id="PS52029">
    <property type="entry name" value="LD_TPASE"/>
    <property type="match status" value="1"/>
</dbReference>
<dbReference type="AlphaFoldDB" id="A0A059E7D1"/>
<comment type="pathway">
    <text evidence="1">Cell wall biogenesis; peptidoglycan biosynthesis.</text>
</comment>
<protein>
    <recommendedName>
        <fullName evidence="2">L,D-TPase catalytic domain-containing protein</fullName>
    </recommendedName>
</protein>
<keyword evidence="1" id="KW-0961">Cell wall biogenesis/degradation</keyword>
<name>A0A059E7D1_9PROT</name>
<dbReference type="Pfam" id="PF03734">
    <property type="entry name" value="YkuD"/>
    <property type="match status" value="1"/>
</dbReference>
<proteinExistence type="predicted"/>
<reference evidence="3 4" key="1">
    <citation type="journal article" date="2014" name="Antonie Van Leeuwenhoek">
        <title>Hyphomonas beringensis sp. nov. and Hyphomonas chukchiensis sp. nov., isolated from surface seawater of the Bering Sea and Chukchi Sea.</title>
        <authorList>
            <person name="Li C."/>
            <person name="Lai Q."/>
            <person name="Li G."/>
            <person name="Dong C."/>
            <person name="Wang J."/>
            <person name="Liao Y."/>
            <person name="Shao Z."/>
        </authorList>
    </citation>
    <scope>NUCLEOTIDE SEQUENCE [LARGE SCALE GENOMIC DNA]</scope>
    <source>
        <strain evidence="3 4">22II1-22F38</strain>
    </source>
</reference>
<gene>
    <name evidence="3" type="ORF">HY36_14755</name>
</gene>
<dbReference type="PATRIC" id="fig|1280948.3.peg.1186"/>
<dbReference type="STRING" id="1280948.HY36_14755"/>
<comment type="caution">
    <text evidence="3">The sequence shown here is derived from an EMBL/GenBank/DDBJ whole genome shotgun (WGS) entry which is preliminary data.</text>
</comment>
<evidence type="ECO:0000313" key="3">
    <source>
        <dbReference type="EMBL" id="KCZ63553.1"/>
    </source>
</evidence>
<dbReference type="CDD" id="cd16913">
    <property type="entry name" value="YkuD_like"/>
    <property type="match status" value="1"/>
</dbReference>
<dbReference type="GO" id="GO:0071555">
    <property type="term" value="P:cell wall organization"/>
    <property type="evidence" value="ECO:0007669"/>
    <property type="project" value="UniProtKB-UniRule"/>
</dbReference>
<evidence type="ECO:0000259" key="2">
    <source>
        <dbReference type="PROSITE" id="PS52029"/>
    </source>
</evidence>
<keyword evidence="1" id="KW-0133">Cell shape</keyword>
<dbReference type="EMBL" id="AWFH01000006">
    <property type="protein sequence ID" value="KCZ63553.1"/>
    <property type="molecule type" value="Genomic_DNA"/>
</dbReference>
<dbReference type="GO" id="GO:0016740">
    <property type="term" value="F:transferase activity"/>
    <property type="evidence" value="ECO:0007669"/>
    <property type="project" value="InterPro"/>
</dbReference>
<feature type="active site" description="Proton donor/acceptor" evidence="1">
    <location>
        <position position="133"/>
    </location>
</feature>
<evidence type="ECO:0000313" key="4">
    <source>
        <dbReference type="Proteomes" id="UP000024547"/>
    </source>
</evidence>
<dbReference type="GO" id="GO:0008360">
    <property type="term" value="P:regulation of cell shape"/>
    <property type="evidence" value="ECO:0007669"/>
    <property type="project" value="UniProtKB-UniRule"/>
</dbReference>
<keyword evidence="4" id="KW-1185">Reference proteome</keyword>
<evidence type="ECO:0000256" key="1">
    <source>
        <dbReference type="PROSITE-ProRule" id="PRU01373"/>
    </source>
</evidence>
<dbReference type="PANTHER" id="PTHR38589:SF1">
    <property type="entry name" value="BLR0621 PROTEIN"/>
    <property type="match status" value="1"/>
</dbReference>
<dbReference type="PANTHER" id="PTHR38589">
    <property type="entry name" value="BLR0621 PROTEIN"/>
    <property type="match status" value="1"/>
</dbReference>
<dbReference type="eggNOG" id="COG3786">
    <property type="taxonomic scope" value="Bacteria"/>
</dbReference>
<accession>A0A059E7D1</accession>
<organism evidence="3 4">
    <name type="scientific">Hyphomonas atlantica</name>
    <dbReference type="NCBI Taxonomy" id="1280948"/>
    <lineage>
        <taxon>Bacteria</taxon>
        <taxon>Pseudomonadati</taxon>
        <taxon>Pseudomonadota</taxon>
        <taxon>Alphaproteobacteria</taxon>
        <taxon>Hyphomonadales</taxon>
        <taxon>Hyphomonadaceae</taxon>
        <taxon>Hyphomonas</taxon>
    </lineage>
</organism>
<keyword evidence="1" id="KW-0573">Peptidoglycan synthesis</keyword>